<dbReference type="InterPro" id="IPR038492">
    <property type="entry name" value="GBBH-like_N_sf"/>
</dbReference>
<evidence type="ECO:0000259" key="3">
    <source>
        <dbReference type="Pfam" id="PF06155"/>
    </source>
</evidence>
<organism evidence="4 5">
    <name type="scientific">Actomonas aquatica</name>
    <dbReference type="NCBI Taxonomy" id="2866162"/>
    <lineage>
        <taxon>Bacteria</taxon>
        <taxon>Pseudomonadati</taxon>
        <taxon>Verrucomicrobiota</taxon>
        <taxon>Opitutia</taxon>
        <taxon>Opitutales</taxon>
        <taxon>Opitutaceae</taxon>
        <taxon>Actomonas</taxon>
    </lineage>
</organism>
<protein>
    <submittedName>
        <fullName evidence="4">DUF971 domain-containing protein</fullName>
    </submittedName>
</protein>
<keyword evidence="5" id="KW-1185">Reference proteome</keyword>
<feature type="domain" description="Gamma-butyrobetaine hydroxylase-like N-terminal" evidence="3">
    <location>
        <begin position="12"/>
        <end position="94"/>
    </location>
</feature>
<dbReference type="InterPro" id="IPR010376">
    <property type="entry name" value="GBBH-like_N"/>
</dbReference>
<accession>A0ABZ1CBQ5</accession>
<sequence length="101" mass="11104">MQTPTNIQLIGTEVAIVWDDGAETYFQSEMLRAASPSAENVGEHDILGNQYGGDGPTEFPGVTVQGWEIVGNYAVRFDFSDGHRTGLFTYGYLRDLARKGE</sequence>
<evidence type="ECO:0000256" key="1">
    <source>
        <dbReference type="ARBA" id="ARBA00022723"/>
    </source>
</evidence>
<dbReference type="PANTHER" id="PTHR35303:SF5">
    <property type="entry name" value="OS02G0197800 PROTEIN"/>
    <property type="match status" value="1"/>
</dbReference>
<dbReference type="Gene3D" id="3.30.2020.30">
    <property type="match status" value="1"/>
</dbReference>
<evidence type="ECO:0000313" key="5">
    <source>
        <dbReference type="Proteomes" id="UP000738431"/>
    </source>
</evidence>
<dbReference type="Pfam" id="PF06155">
    <property type="entry name" value="GBBH-like_N"/>
    <property type="match status" value="1"/>
</dbReference>
<gene>
    <name evidence="4" type="ORF">K1X11_006815</name>
</gene>
<reference evidence="4 5" key="1">
    <citation type="submission" date="2023-12" db="EMBL/GenBank/DDBJ databases">
        <title>Description of an unclassified Opitutus bacterium of Verrucomicrobiota.</title>
        <authorList>
            <person name="Zhang D.-F."/>
        </authorList>
    </citation>
    <scope>NUCLEOTIDE SEQUENCE [LARGE SCALE GENOMIC DNA]</scope>
    <source>
        <strain evidence="4 5">WL0086</strain>
    </source>
</reference>
<evidence type="ECO:0000313" key="4">
    <source>
        <dbReference type="EMBL" id="WRQ89114.1"/>
    </source>
</evidence>
<dbReference type="RefSeq" id="WP_221031115.1">
    <property type="nucleotide sequence ID" value="NZ_CP139781.1"/>
</dbReference>
<keyword evidence="1" id="KW-0479">Metal-binding</keyword>
<dbReference type="PANTHER" id="PTHR35303">
    <property type="entry name" value="OS02G0197800 PROTEIN"/>
    <property type="match status" value="1"/>
</dbReference>
<dbReference type="EMBL" id="CP139781">
    <property type="protein sequence ID" value="WRQ89114.1"/>
    <property type="molecule type" value="Genomic_DNA"/>
</dbReference>
<name>A0ABZ1CBQ5_9BACT</name>
<keyword evidence="2" id="KW-0408">Iron</keyword>
<dbReference type="Proteomes" id="UP000738431">
    <property type="component" value="Chromosome"/>
</dbReference>
<evidence type="ECO:0000256" key="2">
    <source>
        <dbReference type="ARBA" id="ARBA00023004"/>
    </source>
</evidence>
<proteinExistence type="predicted"/>